<dbReference type="Proteomes" id="UP000236919">
    <property type="component" value="Unassembled WGS sequence"/>
</dbReference>
<keyword evidence="3" id="KW-1185">Reference proteome</keyword>
<evidence type="ECO:0000256" key="1">
    <source>
        <dbReference type="ARBA" id="ARBA00006987"/>
    </source>
</evidence>
<proteinExistence type="inferred from homology"/>
<dbReference type="PANTHER" id="PTHR42928">
    <property type="entry name" value="TRICARBOXYLATE-BINDING PROTEIN"/>
    <property type="match status" value="1"/>
</dbReference>
<dbReference type="Pfam" id="PF03401">
    <property type="entry name" value="TctC"/>
    <property type="match status" value="1"/>
</dbReference>
<keyword evidence="2" id="KW-0675">Receptor</keyword>
<reference evidence="2 3" key="1">
    <citation type="submission" date="2018-01" db="EMBL/GenBank/DDBJ databases">
        <title>Genomic Encyclopedia of Type Strains, Phase III (KMG-III): the genomes of soil and plant-associated and newly described type strains.</title>
        <authorList>
            <person name="Whitman W."/>
        </authorList>
    </citation>
    <scope>NUCLEOTIDE SEQUENCE [LARGE SCALE GENOMIC DNA]</scope>
    <source>
        <strain evidence="2 3">1131</strain>
    </source>
</reference>
<dbReference type="Gene3D" id="3.40.190.10">
    <property type="entry name" value="Periplasmic binding protein-like II"/>
    <property type="match status" value="1"/>
</dbReference>
<dbReference type="Gene3D" id="3.40.190.150">
    <property type="entry name" value="Bordetella uptake gene, domain 1"/>
    <property type="match status" value="1"/>
</dbReference>
<organism evidence="2 3">
    <name type="scientific">Bosea psychrotolerans</name>
    <dbReference type="NCBI Taxonomy" id="1871628"/>
    <lineage>
        <taxon>Bacteria</taxon>
        <taxon>Pseudomonadati</taxon>
        <taxon>Pseudomonadota</taxon>
        <taxon>Alphaproteobacteria</taxon>
        <taxon>Hyphomicrobiales</taxon>
        <taxon>Boseaceae</taxon>
        <taxon>Bosea</taxon>
    </lineage>
</organism>
<dbReference type="InterPro" id="IPR005064">
    <property type="entry name" value="BUG"/>
</dbReference>
<name>A0A2S4LZE7_9HYPH</name>
<comment type="caution">
    <text evidence="2">The sequence shown here is derived from an EMBL/GenBank/DDBJ whole genome shotgun (WGS) entry which is preliminary data.</text>
</comment>
<comment type="similarity">
    <text evidence="1">Belongs to the UPF0065 (bug) family.</text>
</comment>
<sequence>MPANIIRRLERFRAKWTPVRVKGARQNKARGRWNDPIGSKIGLALAGLLALGLAMPAWAQGFPSKPIALIVPFAAGGPSDVIARLVGDHMGRTLGQQILVENVAGAGGTAGARRLAAAEPDGHTLLIHHLALAAAPALYGNLVYDTRTAFAPVGLINAGPMVLAGKLALPPVDGKAFFPYAKLQAEKLTIAHAGIGSNAHLCAVLLSQALGVKFAQVAYRGTGPAMNDLVSGQVDLLCDQSTTAVPQIQGDKIRAYAVTSPQRLDVLPNTPTARESGTDLEMTIWHGLYAPKGTPAPVLDKLNGALRAALKDPIVLERFKSAGTQVFPESDWSREAHAKRFNAEIAKWAASLQAAGVTPQNVN</sequence>
<accession>A0A2S4LZE7</accession>
<dbReference type="PANTHER" id="PTHR42928:SF5">
    <property type="entry name" value="BLR1237 PROTEIN"/>
    <property type="match status" value="1"/>
</dbReference>
<gene>
    <name evidence="2" type="ORF">CYD53_11798</name>
</gene>
<dbReference type="AlphaFoldDB" id="A0A2S4LZE7"/>
<dbReference type="SUPFAM" id="SSF53850">
    <property type="entry name" value="Periplasmic binding protein-like II"/>
    <property type="match status" value="1"/>
</dbReference>
<protein>
    <submittedName>
        <fullName evidence="2">Tripartite-type tricarboxylate transporter receptor subunit TctC</fullName>
    </submittedName>
</protein>
<dbReference type="InterPro" id="IPR042100">
    <property type="entry name" value="Bug_dom1"/>
</dbReference>
<evidence type="ECO:0000313" key="2">
    <source>
        <dbReference type="EMBL" id="POR47833.1"/>
    </source>
</evidence>
<dbReference type="EMBL" id="PQFZ01000017">
    <property type="protein sequence ID" value="POR47833.1"/>
    <property type="molecule type" value="Genomic_DNA"/>
</dbReference>
<evidence type="ECO:0000313" key="3">
    <source>
        <dbReference type="Proteomes" id="UP000236919"/>
    </source>
</evidence>